<evidence type="ECO:0000256" key="8">
    <source>
        <dbReference type="ARBA" id="ARBA00023303"/>
    </source>
</evidence>
<feature type="transmembrane region" description="Helical" evidence="10">
    <location>
        <begin position="601"/>
        <end position="624"/>
    </location>
</feature>
<dbReference type="GO" id="GO:0005886">
    <property type="term" value="C:plasma membrane"/>
    <property type="evidence" value="ECO:0007669"/>
    <property type="project" value="UniProtKB-UniRule"/>
</dbReference>
<protein>
    <recommendedName>
        <fullName evidence="9">Mechanosensitive ion channel protein</fullName>
    </recommendedName>
</protein>
<dbReference type="InterPro" id="IPR016688">
    <property type="entry name" value="MscS-like_plants/fungi"/>
</dbReference>
<evidence type="ECO:0000256" key="10">
    <source>
        <dbReference type="SAM" id="Phobius"/>
    </source>
</evidence>
<dbReference type="PANTHER" id="PTHR31618">
    <property type="entry name" value="MECHANOSENSITIVE ION CHANNEL PROTEIN 5"/>
    <property type="match status" value="1"/>
</dbReference>
<feature type="transmembrane region" description="Helical" evidence="10">
    <location>
        <begin position="569"/>
        <end position="589"/>
    </location>
</feature>
<dbReference type="EMBL" id="JBFOLK010000004">
    <property type="protein sequence ID" value="KAL2517935.1"/>
    <property type="molecule type" value="Genomic_DNA"/>
</dbReference>
<dbReference type="GO" id="GO:0008381">
    <property type="term" value="F:mechanosensitive monoatomic ion channel activity"/>
    <property type="evidence" value="ECO:0007669"/>
    <property type="project" value="UniProtKB-ARBA"/>
</dbReference>
<keyword evidence="6" id="KW-0406">Ion transport</keyword>
<evidence type="ECO:0000313" key="13">
    <source>
        <dbReference type="Proteomes" id="UP001604336"/>
    </source>
</evidence>
<accession>A0ABD1TYX0</accession>
<name>A0ABD1TYX0_9LAMI</name>
<proteinExistence type="inferred from homology"/>
<feature type="transmembrane region" description="Helical" evidence="10">
    <location>
        <begin position="301"/>
        <end position="319"/>
    </location>
</feature>
<evidence type="ECO:0000256" key="6">
    <source>
        <dbReference type="ARBA" id="ARBA00023065"/>
    </source>
</evidence>
<dbReference type="AlphaFoldDB" id="A0ABD1TYX0"/>
<dbReference type="Pfam" id="PF00924">
    <property type="entry name" value="MS_channel_2nd"/>
    <property type="match status" value="1"/>
</dbReference>
<evidence type="ECO:0000256" key="4">
    <source>
        <dbReference type="ARBA" id="ARBA00022692"/>
    </source>
</evidence>
<dbReference type="InterPro" id="IPR011992">
    <property type="entry name" value="EF-hand-dom_pair"/>
</dbReference>
<evidence type="ECO:0000256" key="1">
    <source>
        <dbReference type="ARBA" id="ARBA00004141"/>
    </source>
</evidence>
<keyword evidence="3" id="KW-0813">Transport</keyword>
<dbReference type="PANTHER" id="PTHR31618:SF20">
    <property type="entry name" value="MECHANOSENSITIVE ION CHANNEL PROTEIN 10"/>
    <property type="match status" value="1"/>
</dbReference>
<dbReference type="InterPro" id="IPR006685">
    <property type="entry name" value="MscS_channel_2nd"/>
</dbReference>
<sequence>MSKEKILSIYWLLENVNQEVGLMRLIYSHRRLFFRLSMDSNGKAPKTGGEIDLMENKRTERDCIIDISGDEKDSPKSSVLDASLDKIFYLSADSSHRVSSDSPLSAQKTGPMNCPSPENVKFSFSSNKPPKIPTPETLTRRTTFLKSVYSKSRSRFGEQPVPIDSNMFGENGSSVQNVISYQGSPITKIDTNGVDEGEEIYKRVSTRKKLNYRKVKAKVLIEWLLFLCILGFLIACLTVNKLQHWKVWELEIWKWCVLVLVTFNGMSVTKWLIHFVVVLIELNYLLKNKVLYFVYGLKKSVQMCIWLSLVLITWVLLFEEGISRSHLSERILHYITWTIASLLIGSFLWLLKTLLLKILASSFHVNTFFDRIQESIFHQCILITLSRPPIIETAQMMGKTSSNLNKFSFQVTKKGKEGGKKKKEVIDINKIHQMKQEKVSAWTMKTLVDMISNSGLTTLTSAIDESVYDGDNEQMNKEITNEEEAIAAAYHIFRNVAQPGSMYINEQDLRSFMINEELDLVFPMIDVAETGQIDMKTLTDWVVKVYKGRKALAHALNDTKTAVKQLNKLVTGVLIAVIITVWLLLMGIASTKVLVFLSSQIVLAVFMFGNTCKIIFEAIIFVFVMHPFDVGDRCVIDGIQMIVEEMNILTTVFLKFDNEKVYYPNSVLATKPISNFYRSPDMGDSFEFSIDFKTPLDKIGALKEKIKKYLEKNPQQWYPNHNVVVKEIENVNKIKIVLFFNHTINFQDFAEKSRRKTDLILEMKKFFEELNIRYDLLPQEVHLVELGTITKGTGR</sequence>
<comment type="subcellular location">
    <subcellularLocation>
        <location evidence="1">Membrane</location>
        <topology evidence="1">Multi-pass membrane protein</topology>
    </subcellularLocation>
</comment>
<dbReference type="InterPro" id="IPR023408">
    <property type="entry name" value="MscS_beta-dom_sf"/>
</dbReference>
<evidence type="ECO:0000313" key="12">
    <source>
        <dbReference type="EMBL" id="KAL2517935.1"/>
    </source>
</evidence>
<dbReference type="Proteomes" id="UP001604336">
    <property type="component" value="Unassembled WGS sequence"/>
</dbReference>
<evidence type="ECO:0000256" key="9">
    <source>
        <dbReference type="PIRNR" id="PIRNR017209"/>
    </source>
</evidence>
<evidence type="ECO:0000256" key="5">
    <source>
        <dbReference type="ARBA" id="ARBA00022989"/>
    </source>
</evidence>
<comment type="caution">
    <text evidence="12">The sequence shown here is derived from an EMBL/GenBank/DDBJ whole genome shotgun (WGS) entry which is preliminary data.</text>
</comment>
<comment type="similarity">
    <text evidence="2 9">Belongs to the MscS (TC 1.A.23) family.</text>
</comment>
<evidence type="ECO:0000256" key="2">
    <source>
        <dbReference type="ARBA" id="ARBA00008017"/>
    </source>
</evidence>
<feature type="transmembrane region" description="Helical" evidence="10">
    <location>
        <begin position="331"/>
        <end position="351"/>
    </location>
</feature>
<keyword evidence="8" id="KW-0407">Ion channel</keyword>
<gene>
    <name evidence="12" type="ORF">Adt_14182</name>
</gene>
<feature type="domain" description="Mechanosensitive ion channel MscS" evidence="11">
    <location>
        <begin position="620"/>
        <end position="676"/>
    </location>
</feature>
<keyword evidence="4 10" id="KW-0812">Transmembrane</keyword>
<dbReference type="SUPFAM" id="SSF47473">
    <property type="entry name" value="EF-hand"/>
    <property type="match status" value="1"/>
</dbReference>
<keyword evidence="13" id="KW-1185">Reference proteome</keyword>
<feature type="transmembrane region" description="Helical" evidence="10">
    <location>
        <begin position="219"/>
        <end position="240"/>
    </location>
</feature>
<evidence type="ECO:0000259" key="11">
    <source>
        <dbReference type="Pfam" id="PF00924"/>
    </source>
</evidence>
<reference evidence="13" key="1">
    <citation type="submission" date="2024-07" db="EMBL/GenBank/DDBJ databases">
        <title>Two chromosome-level genome assemblies of Korean endemic species Abeliophyllum distichum and Forsythia ovata (Oleaceae).</title>
        <authorList>
            <person name="Jang H."/>
        </authorList>
    </citation>
    <scope>NUCLEOTIDE SEQUENCE [LARGE SCALE GENOMIC DNA]</scope>
</reference>
<dbReference type="Gene3D" id="2.30.30.60">
    <property type="match status" value="1"/>
</dbReference>
<dbReference type="SUPFAM" id="SSF50182">
    <property type="entry name" value="Sm-like ribonucleoproteins"/>
    <property type="match status" value="1"/>
</dbReference>
<dbReference type="FunFam" id="2.30.30.60:FF:000003">
    <property type="entry name" value="Predicted mechanosensitive ion channel"/>
    <property type="match status" value="1"/>
</dbReference>
<evidence type="ECO:0000256" key="3">
    <source>
        <dbReference type="ARBA" id="ARBA00022448"/>
    </source>
</evidence>
<dbReference type="PIRSF" id="PIRSF017209">
    <property type="entry name" value="Memb_At2g17000_prd"/>
    <property type="match status" value="1"/>
</dbReference>
<keyword evidence="5 10" id="KW-1133">Transmembrane helix</keyword>
<dbReference type="InterPro" id="IPR010920">
    <property type="entry name" value="LSM_dom_sf"/>
</dbReference>
<feature type="transmembrane region" description="Helical" evidence="10">
    <location>
        <begin position="252"/>
        <end position="280"/>
    </location>
</feature>
<dbReference type="GO" id="GO:0050982">
    <property type="term" value="P:detection of mechanical stimulus"/>
    <property type="evidence" value="ECO:0007669"/>
    <property type="project" value="UniProtKB-ARBA"/>
</dbReference>
<evidence type="ECO:0000256" key="7">
    <source>
        <dbReference type="ARBA" id="ARBA00023136"/>
    </source>
</evidence>
<keyword evidence="7 9" id="KW-0472">Membrane</keyword>
<organism evidence="12 13">
    <name type="scientific">Abeliophyllum distichum</name>
    <dbReference type="NCBI Taxonomy" id="126358"/>
    <lineage>
        <taxon>Eukaryota</taxon>
        <taxon>Viridiplantae</taxon>
        <taxon>Streptophyta</taxon>
        <taxon>Embryophyta</taxon>
        <taxon>Tracheophyta</taxon>
        <taxon>Spermatophyta</taxon>
        <taxon>Magnoliopsida</taxon>
        <taxon>eudicotyledons</taxon>
        <taxon>Gunneridae</taxon>
        <taxon>Pentapetalae</taxon>
        <taxon>asterids</taxon>
        <taxon>lamiids</taxon>
        <taxon>Lamiales</taxon>
        <taxon>Oleaceae</taxon>
        <taxon>Forsythieae</taxon>
        <taxon>Abeliophyllum</taxon>
    </lineage>
</organism>